<dbReference type="AlphaFoldDB" id="A0A165WZ73"/>
<dbReference type="Proteomes" id="UP000076798">
    <property type="component" value="Unassembled WGS sequence"/>
</dbReference>
<sequence length="155" mass="16475">MTEDYGCPLVKFVHITTALFVGFPHSLSPSLSCLEPCFVIAPVAQFSTACRSWCVLGMVVGHGSLTPYGLSSTGLQFWIASGDAFHFYSRCCLVRTTIALGSSAWCLIWGVVHLSSEASCVVCIACDHPAYVVSSPFPISAVPRYHSSGCGVCGD</sequence>
<protein>
    <submittedName>
        <fullName evidence="1">Uncharacterized protein</fullName>
    </submittedName>
</protein>
<dbReference type="EMBL" id="KV428494">
    <property type="protein sequence ID" value="KZT31672.1"/>
    <property type="molecule type" value="Genomic_DNA"/>
</dbReference>
<gene>
    <name evidence="1" type="ORF">SISSUDRAFT_680542</name>
</gene>
<name>A0A165WZ73_9AGAM</name>
<reference evidence="1 2" key="1">
    <citation type="journal article" date="2016" name="Mol. Biol. Evol.">
        <title>Comparative Genomics of Early-Diverging Mushroom-Forming Fungi Provides Insights into the Origins of Lignocellulose Decay Capabilities.</title>
        <authorList>
            <person name="Nagy L.G."/>
            <person name="Riley R."/>
            <person name="Tritt A."/>
            <person name="Adam C."/>
            <person name="Daum C."/>
            <person name="Floudas D."/>
            <person name="Sun H."/>
            <person name="Yadav J.S."/>
            <person name="Pangilinan J."/>
            <person name="Larsson K.H."/>
            <person name="Matsuura K."/>
            <person name="Barry K."/>
            <person name="Labutti K."/>
            <person name="Kuo R."/>
            <person name="Ohm R.A."/>
            <person name="Bhattacharya S.S."/>
            <person name="Shirouzu T."/>
            <person name="Yoshinaga Y."/>
            <person name="Martin F.M."/>
            <person name="Grigoriev I.V."/>
            <person name="Hibbett D.S."/>
        </authorList>
    </citation>
    <scope>NUCLEOTIDE SEQUENCE [LARGE SCALE GENOMIC DNA]</scope>
    <source>
        <strain evidence="1 2">HHB10207 ss-3</strain>
    </source>
</reference>
<accession>A0A165WZ73</accession>
<proteinExistence type="predicted"/>
<keyword evidence="2" id="KW-1185">Reference proteome</keyword>
<evidence type="ECO:0000313" key="1">
    <source>
        <dbReference type="EMBL" id="KZT31672.1"/>
    </source>
</evidence>
<organism evidence="1 2">
    <name type="scientific">Sistotremastrum suecicum HHB10207 ss-3</name>
    <dbReference type="NCBI Taxonomy" id="1314776"/>
    <lineage>
        <taxon>Eukaryota</taxon>
        <taxon>Fungi</taxon>
        <taxon>Dikarya</taxon>
        <taxon>Basidiomycota</taxon>
        <taxon>Agaricomycotina</taxon>
        <taxon>Agaricomycetes</taxon>
        <taxon>Sistotremastrales</taxon>
        <taxon>Sistotremastraceae</taxon>
        <taxon>Sistotremastrum</taxon>
    </lineage>
</organism>
<evidence type="ECO:0000313" key="2">
    <source>
        <dbReference type="Proteomes" id="UP000076798"/>
    </source>
</evidence>